<name>A0A0V1G9S2_9BILA</name>
<protein>
    <submittedName>
        <fullName evidence="1">Uncharacterized protein</fullName>
    </submittedName>
</protein>
<dbReference type="EMBL" id="JYDP01004437">
    <property type="protein sequence ID" value="KRY94892.1"/>
    <property type="molecule type" value="Genomic_DNA"/>
</dbReference>
<keyword evidence="2" id="KW-1185">Reference proteome</keyword>
<accession>A0A0V1G9S2</accession>
<proteinExistence type="predicted"/>
<dbReference type="AlphaFoldDB" id="A0A0V1G9S2"/>
<gene>
    <name evidence="1" type="ORF">T11_18442</name>
</gene>
<evidence type="ECO:0000313" key="1">
    <source>
        <dbReference type="EMBL" id="KRY94892.1"/>
    </source>
</evidence>
<evidence type="ECO:0000313" key="2">
    <source>
        <dbReference type="Proteomes" id="UP000055024"/>
    </source>
</evidence>
<comment type="caution">
    <text evidence="1">The sequence shown here is derived from an EMBL/GenBank/DDBJ whole genome shotgun (WGS) entry which is preliminary data.</text>
</comment>
<organism evidence="1 2">
    <name type="scientific">Trichinella zimbabwensis</name>
    <dbReference type="NCBI Taxonomy" id="268475"/>
    <lineage>
        <taxon>Eukaryota</taxon>
        <taxon>Metazoa</taxon>
        <taxon>Ecdysozoa</taxon>
        <taxon>Nematoda</taxon>
        <taxon>Enoplea</taxon>
        <taxon>Dorylaimia</taxon>
        <taxon>Trichinellida</taxon>
        <taxon>Trichinellidae</taxon>
        <taxon>Trichinella</taxon>
    </lineage>
</organism>
<reference evidence="1 2" key="1">
    <citation type="submission" date="2015-01" db="EMBL/GenBank/DDBJ databases">
        <title>Evolution of Trichinella species and genotypes.</title>
        <authorList>
            <person name="Korhonen P.K."/>
            <person name="Edoardo P."/>
            <person name="Giuseppe L.R."/>
            <person name="Gasser R.B."/>
        </authorList>
    </citation>
    <scope>NUCLEOTIDE SEQUENCE [LARGE SCALE GENOMIC DNA]</scope>
    <source>
        <strain evidence="1">ISS1029</strain>
    </source>
</reference>
<dbReference type="Proteomes" id="UP000055024">
    <property type="component" value="Unassembled WGS sequence"/>
</dbReference>
<sequence>MPFIAAVSQDSQLNSTLDEGPYLHKSQTLRDLLRALDMPFEDELQHNINNLDTFL</sequence>